<dbReference type="EMBL" id="ADFR01000015">
    <property type="protein sequence ID" value="EFC05351.1"/>
    <property type="molecule type" value="Genomic_DNA"/>
</dbReference>
<accession>D2MQ28</accession>
<keyword evidence="2" id="KW-0812">Transmembrane</keyword>
<dbReference type="Proteomes" id="UP000005017">
    <property type="component" value="Unassembled WGS sequence"/>
</dbReference>
<dbReference type="InterPro" id="IPR050695">
    <property type="entry name" value="N-acetylmuramoyl_amidase_3"/>
</dbReference>
<dbReference type="GO" id="GO:0009253">
    <property type="term" value="P:peptidoglycan catabolic process"/>
    <property type="evidence" value="ECO:0007669"/>
    <property type="project" value="InterPro"/>
</dbReference>
<feature type="transmembrane region" description="Helical" evidence="2">
    <location>
        <begin position="24"/>
        <end position="48"/>
    </location>
</feature>
<dbReference type="InterPro" id="IPR002508">
    <property type="entry name" value="MurNAc-LAA_cat"/>
</dbReference>
<dbReference type="AlphaFoldDB" id="D2MQ28"/>
<keyword evidence="5" id="KW-1185">Reference proteome</keyword>
<dbReference type="PANTHER" id="PTHR30404">
    <property type="entry name" value="N-ACETYLMURAMOYL-L-ALANINE AMIDASE"/>
    <property type="match status" value="1"/>
</dbReference>
<dbReference type="STRING" id="679192.HMPREF9013_1376"/>
<dbReference type="GO" id="GO:0008745">
    <property type="term" value="F:N-acetylmuramoyl-L-alanine amidase activity"/>
    <property type="evidence" value="ECO:0007669"/>
    <property type="project" value="UniProtKB-EC"/>
</dbReference>
<evidence type="ECO:0000259" key="3">
    <source>
        <dbReference type="Pfam" id="PF01520"/>
    </source>
</evidence>
<dbReference type="EC" id="3.5.1.28" evidence="4"/>
<evidence type="ECO:0000256" key="2">
    <source>
        <dbReference type="SAM" id="Phobius"/>
    </source>
</evidence>
<feature type="domain" description="MurNAc-LAA" evidence="3">
    <location>
        <begin position="59"/>
        <end position="249"/>
    </location>
</feature>
<dbReference type="GO" id="GO:0030288">
    <property type="term" value="C:outer membrane-bounded periplasmic space"/>
    <property type="evidence" value="ECO:0007669"/>
    <property type="project" value="TreeGrafter"/>
</dbReference>
<dbReference type="OrthoDB" id="9812065at2"/>
<sequence>MERVKKYIEIVVHYFKSLNWKDPMVFILSVLLIFLTLGSLIGSVLSTIHTKNELKKPLILLDATYGGEQKGFEGIVNEADVAEKTVNALEKKLLASGYRVQRTHPAGTFATLEEKIKFIQKNHPALVISIRAAHSKDPKKSGIRFYANPKQEATTSIVSALKQSFSNGHEGVWAGYLFYKQGEKNTQIPTYVDLGGKKENLETWSIMNDSDKRIIVVEQFYISNQNDVKTWHSDKGYEEIANRYVSAIQQVIQK</sequence>
<keyword evidence="2" id="KW-1133">Transmembrane helix</keyword>
<gene>
    <name evidence="4" type="ORF">HMPREF9013_1376</name>
</gene>
<evidence type="ECO:0000313" key="4">
    <source>
        <dbReference type="EMBL" id="EFC05351.1"/>
    </source>
</evidence>
<dbReference type="SUPFAM" id="SSF53187">
    <property type="entry name" value="Zn-dependent exopeptidases"/>
    <property type="match status" value="1"/>
</dbReference>
<name>D2MQ28_9FIRM</name>
<protein>
    <submittedName>
        <fullName evidence="4">Putative N-acetylmuramoyl-L-alanine amidase</fullName>
        <ecNumber evidence="4">3.5.1.28</ecNumber>
    </submittedName>
</protein>
<dbReference type="RefSeq" id="WP_006627491.1">
    <property type="nucleotide sequence ID" value="NZ_ADFR01000015.1"/>
</dbReference>
<keyword evidence="1 4" id="KW-0378">Hydrolase</keyword>
<dbReference type="Pfam" id="PF01520">
    <property type="entry name" value="Amidase_3"/>
    <property type="match status" value="1"/>
</dbReference>
<reference evidence="5" key="1">
    <citation type="submission" date="2009-12" db="EMBL/GenBank/DDBJ databases">
        <title>Sequence of Clostridiales genomosp. BVAB3 str. UPII9-5.</title>
        <authorList>
            <person name="Madupu R."/>
            <person name="Durkin A.S."/>
            <person name="Torralba M."/>
            <person name="Methe B."/>
            <person name="Sutton G.G."/>
            <person name="Strausberg R.L."/>
            <person name="Nelson K.E."/>
        </authorList>
    </citation>
    <scope>NUCLEOTIDE SEQUENCE [LARGE SCALE GENOMIC DNA]</scope>
    <source>
        <strain evidence="5">W1219</strain>
    </source>
</reference>
<dbReference type="eggNOG" id="ENOG5034AHM">
    <property type="taxonomic scope" value="Bacteria"/>
</dbReference>
<proteinExistence type="predicted"/>
<organism evidence="4 5">
    <name type="scientific">Bulleidia extructa W1219</name>
    <dbReference type="NCBI Taxonomy" id="679192"/>
    <lineage>
        <taxon>Bacteria</taxon>
        <taxon>Bacillati</taxon>
        <taxon>Bacillota</taxon>
        <taxon>Erysipelotrichia</taxon>
        <taxon>Erysipelotrichales</taxon>
        <taxon>Erysipelotrichaceae</taxon>
        <taxon>Bulleidia</taxon>
    </lineage>
</organism>
<keyword evidence="2" id="KW-0472">Membrane</keyword>
<evidence type="ECO:0000256" key="1">
    <source>
        <dbReference type="ARBA" id="ARBA00022801"/>
    </source>
</evidence>
<evidence type="ECO:0000313" key="5">
    <source>
        <dbReference type="Proteomes" id="UP000005017"/>
    </source>
</evidence>
<dbReference type="Gene3D" id="3.40.630.40">
    <property type="entry name" value="Zn-dependent exopeptidases"/>
    <property type="match status" value="1"/>
</dbReference>
<comment type="caution">
    <text evidence="4">The sequence shown here is derived from an EMBL/GenBank/DDBJ whole genome shotgun (WGS) entry which is preliminary data.</text>
</comment>
<dbReference type="PANTHER" id="PTHR30404:SF0">
    <property type="entry name" value="N-ACETYLMURAMOYL-L-ALANINE AMIDASE AMIC"/>
    <property type="match status" value="1"/>
</dbReference>